<proteinExistence type="predicted"/>
<sequence>MIKHLDASSVDFEKSLQSIISSASEPSRSVLETVSKIISDVRVRGDDALLEYTNLYDHRSVKIEALQI</sequence>
<accession>A0A382N6W3</accession>
<dbReference type="AlphaFoldDB" id="A0A382N6W3"/>
<name>A0A382N6W3_9ZZZZ</name>
<evidence type="ECO:0008006" key="2">
    <source>
        <dbReference type="Google" id="ProtNLM"/>
    </source>
</evidence>
<dbReference type="Gene3D" id="3.40.50.1980">
    <property type="entry name" value="Nitrogenase molybdenum iron protein domain"/>
    <property type="match status" value="1"/>
</dbReference>
<reference evidence="1" key="1">
    <citation type="submission" date="2018-05" db="EMBL/GenBank/DDBJ databases">
        <authorList>
            <person name="Lanie J.A."/>
            <person name="Ng W.-L."/>
            <person name="Kazmierczak K.M."/>
            <person name="Andrzejewski T.M."/>
            <person name="Davidsen T.M."/>
            <person name="Wayne K.J."/>
            <person name="Tettelin H."/>
            <person name="Glass J.I."/>
            <person name="Rusch D."/>
            <person name="Podicherti R."/>
            <person name="Tsui H.-C.T."/>
            <person name="Winkler M.E."/>
        </authorList>
    </citation>
    <scope>NUCLEOTIDE SEQUENCE</scope>
</reference>
<feature type="non-terminal residue" evidence="1">
    <location>
        <position position="68"/>
    </location>
</feature>
<organism evidence="1">
    <name type="scientific">marine metagenome</name>
    <dbReference type="NCBI Taxonomy" id="408172"/>
    <lineage>
        <taxon>unclassified sequences</taxon>
        <taxon>metagenomes</taxon>
        <taxon>ecological metagenomes</taxon>
    </lineage>
</organism>
<gene>
    <name evidence="1" type="ORF">METZ01_LOCUS308135</name>
</gene>
<dbReference type="EMBL" id="UINC01097513">
    <property type="protein sequence ID" value="SVC55281.1"/>
    <property type="molecule type" value="Genomic_DNA"/>
</dbReference>
<protein>
    <recommendedName>
        <fullName evidence="2">Histidinol dehydrogenase</fullName>
    </recommendedName>
</protein>
<feature type="non-terminal residue" evidence="1">
    <location>
        <position position="1"/>
    </location>
</feature>
<evidence type="ECO:0000313" key="1">
    <source>
        <dbReference type="EMBL" id="SVC55281.1"/>
    </source>
</evidence>